<evidence type="ECO:0000256" key="1">
    <source>
        <dbReference type="SAM" id="Phobius"/>
    </source>
</evidence>
<organism evidence="2 3">
    <name type="scientific">Candidatus Coproplasma avicola</name>
    <dbReference type="NCBI Taxonomy" id="2840744"/>
    <lineage>
        <taxon>Bacteria</taxon>
        <taxon>Bacillati</taxon>
        <taxon>Bacillota</taxon>
        <taxon>Clostridia</taxon>
        <taxon>Eubacteriales</taxon>
        <taxon>Candidatus Coproplasma</taxon>
    </lineage>
</organism>
<proteinExistence type="predicted"/>
<comment type="caution">
    <text evidence="2">The sequence shown here is derived from an EMBL/GenBank/DDBJ whole genome shotgun (WGS) entry which is preliminary data.</text>
</comment>
<keyword evidence="1" id="KW-0812">Transmembrane</keyword>
<sequence length="158" mass="17078">MSLKKVEQVRAEKGFKVWDLVVYAAVIILIVVLFVVFVFARDASPVDVITVSAGFAGEQRTVCTYTFATRSLVYDESAITVNSRTEDAIELTFHAENGGHNVILIDIANASVSVTSADCPSLDCVHTPAITSNSSLPIICSNHHMIVQTDYISGSVIQ</sequence>
<evidence type="ECO:0000313" key="2">
    <source>
        <dbReference type="EMBL" id="HIR66728.1"/>
    </source>
</evidence>
<keyword evidence="1" id="KW-1133">Transmembrane helix</keyword>
<feature type="transmembrane region" description="Helical" evidence="1">
    <location>
        <begin position="20"/>
        <end position="40"/>
    </location>
</feature>
<gene>
    <name evidence="2" type="ORF">IAB94_01625</name>
</gene>
<dbReference type="InterPro" id="IPR038690">
    <property type="entry name" value="NusG_2_sf"/>
</dbReference>
<accession>A0A9D1J8R7</accession>
<dbReference type="Gene3D" id="2.60.320.10">
    <property type="entry name" value="N-utilization substance G protein NusG, insert domain"/>
    <property type="match status" value="1"/>
</dbReference>
<dbReference type="EMBL" id="DVHK01000039">
    <property type="protein sequence ID" value="HIR66728.1"/>
    <property type="molecule type" value="Genomic_DNA"/>
</dbReference>
<dbReference type="AlphaFoldDB" id="A0A9D1J8R7"/>
<evidence type="ECO:0000313" key="3">
    <source>
        <dbReference type="Proteomes" id="UP000823913"/>
    </source>
</evidence>
<keyword evidence="1" id="KW-0472">Membrane</keyword>
<reference evidence="2" key="2">
    <citation type="journal article" date="2021" name="PeerJ">
        <title>Extensive microbial diversity within the chicken gut microbiome revealed by metagenomics and culture.</title>
        <authorList>
            <person name="Gilroy R."/>
            <person name="Ravi A."/>
            <person name="Getino M."/>
            <person name="Pursley I."/>
            <person name="Horton D.L."/>
            <person name="Alikhan N.F."/>
            <person name="Baker D."/>
            <person name="Gharbi K."/>
            <person name="Hall N."/>
            <person name="Watson M."/>
            <person name="Adriaenssens E.M."/>
            <person name="Foster-Nyarko E."/>
            <person name="Jarju S."/>
            <person name="Secka A."/>
            <person name="Antonio M."/>
            <person name="Oren A."/>
            <person name="Chaudhuri R.R."/>
            <person name="La Ragione R."/>
            <person name="Hildebrand F."/>
            <person name="Pallen M.J."/>
        </authorList>
    </citation>
    <scope>NUCLEOTIDE SEQUENCE</scope>
    <source>
        <strain evidence="2">ChiW16-3235</strain>
    </source>
</reference>
<protein>
    <submittedName>
        <fullName evidence="2">NusG domain II-containing protein</fullName>
    </submittedName>
</protein>
<dbReference type="Proteomes" id="UP000823913">
    <property type="component" value="Unassembled WGS sequence"/>
</dbReference>
<name>A0A9D1J8R7_9FIRM</name>
<reference evidence="2" key="1">
    <citation type="submission" date="2020-10" db="EMBL/GenBank/DDBJ databases">
        <authorList>
            <person name="Gilroy R."/>
        </authorList>
    </citation>
    <scope>NUCLEOTIDE SEQUENCE</scope>
    <source>
        <strain evidence="2">ChiW16-3235</strain>
    </source>
</reference>